<gene>
    <name evidence="12" type="primary">dnaB</name>
</gene>
<protein>
    <recommendedName>
        <fullName evidence="9">DNA 5'-3' helicase</fullName>
        <ecNumber evidence="9">5.6.2.3</ecNumber>
    </recommendedName>
</protein>
<evidence type="ECO:0000259" key="11">
    <source>
        <dbReference type="PROSITE" id="PS51199"/>
    </source>
</evidence>
<accession>A0A1Z1MRR2</accession>
<dbReference type="Pfam" id="PF03796">
    <property type="entry name" value="DnaB_C"/>
    <property type="match status" value="1"/>
</dbReference>
<keyword evidence="4" id="KW-0378">Hydrolase</keyword>
<evidence type="ECO:0000256" key="5">
    <source>
        <dbReference type="ARBA" id="ARBA00022806"/>
    </source>
</evidence>
<evidence type="ECO:0000256" key="7">
    <source>
        <dbReference type="ARBA" id="ARBA00023125"/>
    </source>
</evidence>
<dbReference type="EMBL" id="MF101453">
    <property type="protein sequence ID" value="ARW68787.1"/>
    <property type="molecule type" value="Genomic_DNA"/>
</dbReference>
<keyword evidence="7" id="KW-0238">DNA-binding</keyword>
<dbReference type="PROSITE" id="PS51199">
    <property type="entry name" value="SF4_HELICASE"/>
    <property type="match status" value="2"/>
</dbReference>
<dbReference type="Pfam" id="PF00772">
    <property type="entry name" value="DnaB"/>
    <property type="match status" value="1"/>
</dbReference>
<evidence type="ECO:0000313" key="12">
    <source>
        <dbReference type="EMBL" id="ARW68787.1"/>
    </source>
</evidence>
<dbReference type="GO" id="GO:0005829">
    <property type="term" value="C:cytosol"/>
    <property type="evidence" value="ECO:0007669"/>
    <property type="project" value="TreeGrafter"/>
</dbReference>
<feature type="domain" description="SF4 helicase" evidence="11">
    <location>
        <begin position="194"/>
        <end position="401"/>
    </location>
</feature>
<dbReference type="GO" id="GO:0006260">
    <property type="term" value="P:DNA replication"/>
    <property type="evidence" value="ECO:0007669"/>
    <property type="project" value="UniProtKB-KW"/>
</dbReference>
<reference evidence="12" key="1">
    <citation type="journal article" date="2017" name="J. Phycol.">
        <title>Analysis of chloroplast genomes and a supermatrix inform reclassification of the Rhodomelaceae (Rhodophyta).</title>
        <authorList>
            <person name="Diaz-Tapia P."/>
            <person name="Maggs C.A."/>
            <person name="West J.A."/>
            <person name="Verbruggen H."/>
        </authorList>
    </citation>
    <scope>NUCLEOTIDE SEQUENCE</scope>
    <source>
        <strain evidence="12">PD1686</strain>
    </source>
</reference>
<keyword evidence="12" id="KW-0150">Chloroplast</keyword>
<dbReference type="Gene3D" id="3.40.50.300">
    <property type="entry name" value="P-loop containing nucleotide triphosphate hydrolases"/>
    <property type="match status" value="2"/>
</dbReference>
<evidence type="ECO:0000256" key="8">
    <source>
        <dbReference type="ARBA" id="ARBA00023235"/>
    </source>
</evidence>
<dbReference type="SUPFAM" id="SSF52540">
    <property type="entry name" value="P-loop containing nucleoside triphosphate hydrolases"/>
    <property type="match status" value="1"/>
</dbReference>
<geneLocation type="chloroplast" evidence="12"/>
<dbReference type="SUPFAM" id="SSF48024">
    <property type="entry name" value="N-terminal domain of DnaB helicase"/>
    <property type="match status" value="1"/>
</dbReference>
<dbReference type="GO" id="GO:0016787">
    <property type="term" value="F:hydrolase activity"/>
    <property type="evidence" value="ECO:0007669"/>
    <property type="project" value="UniProtKB-KW"/>
</dbReference>
<evidence type="ECO:0000256" key="4">
    <source>
        <dbReference type="ARBA" id="ARBA00022801"/>
    </source>
</evidence>
<keyword evidence="6" id="KW-0067">ATP-binding</keyword>
<dbReference type="EC" id="5.6.2.3" evidence="9"/>
<dbReference type="GO" id="GO:0005524">
    <property type="term" value="F:ATP binding"/>
    <property type="evidence" value="ECO:0007669"/>
    <property type="project" value="UniProtKB-KW"/>
</dbReference>
<keyword evidence="2" id="KW-0235">DNA replication</keyword>
<dbReference type="PANTHER" id="PTHR30153">
    <property type="entry name" value="REPLICATIVE DNA HELICASE DNAB"/>
    <property type="match status" value="1"/>
</dbReference>
<organism evidence="12">
    <name type="scientific">Palisada sp</name>
    <dbReference type="NCBI Taxonomy" id="1955416"/>
    <lineage>
        <taxon>Eukaryota</taxon>
        <taxon>Rhodophyta</taxon>
        <taxon>Florideophyceae</taxon>
        <taxon>Rhodymeniophycidae</taxon>
        <taxon>Ceramiales</taxon>
        <taxon>Rhodomelaceae</taxon>
        <taxon>Laurencieae</taxon>
        <taxon>Palisada</taxon>
    </lineage>
</organism>
<name>A0A1Z1MRR2_9FLOR</name>
<evidence type="ECO:0000256" key="3">
    <source>
        <dbReference type="ARBA" id="ARBA00022741"/>
    </source>
</evidence>
<keyword evidence="8" id="KW-0413">Isomerase</keyword>
<dbReference type="Gene3D" id="1.10.860.10">
    <property type="entry name" value="DNAb Helicase, Chain A"/>
    <property type="match status" value="1"/>
</dbReference>
<dbReference type="InterPro" id="IPR007693">
    <property type="entry name" value="DNA_helicase_DnaB-like_N"/>
</dbReference>
<evidence type="ECO:0000256" key="6">
    <source>
        <dbReference type="ARBA" id="ARBA00022840"/>
    </source>
</evidence>
<evidence type="ECO:0000256" key="10">
    <source>
        <dbReference type="ARBA" id="ARBA00048954"/>
    </source>
</evidence>
<comment type="similarity">
    <text evidence="1">Belongs to the helicase family. DnaB subfamily.</text>
</comment>
<feature type="domain" description="SF4 helicase" evidence="11">
    <location>
        <begin position="551"/>
        <end position="610"/>
    </location>
</feature>
<keyword evidence="3" id="KW-0547">Nucleotide-binding</keyword>
<evidence type="ECO:0000256" key="1">
    <source>
        <dbReference type="ARBA" id="ARBA00008428"/>
    </source>
</evidence>
<dbReference type="PANTHER" id="PTHR30153:SF2">
    <property type="entry name" value="REPLICATIVE DNA HELICASE"/>
    <property type="match status" value="1"/>
</dbReference>
<dbReference type="InterPro" id="IPR016136">
    <property type="entry name" value="DNA_helicase_N/primase_C"/>
</dbReference>
<evidence type="ECO:0000256" key="2">
    <source>
        <dbReference type="ARBA" id="ARBA00022705"/>
    </source>
</evidence>
<dbReference type="GO" id="GO:0003677">
    <property type="term" value="F:DNA binding"/>
    <property type="evidence" value="ECO:0007669"/>
    <property type="project" value="UniProtKB-KW"/>
</dbReference>
<proteinExistence type="inferred from homology"/>
<evidence type="ECO:0000256" key="9">
    <source>
        <dbReference type="ARBA" id="ARBA00044969"/>
    </source>
</evidence>
<dbReference type="AlphaFoldDB" id="A0A1Z1MRR2"/>
<dbReference type="InterPro" id="IPR036185">
    <property type="entry name" value="DNA_heli_DnaB-like_N_sf"/>
</dbReference>
<keyword evidence="5 12" id="KW-0347">Helicase</keyword>
<dbReference type="GO" id="GO:0043139">
    <property type="term" value="F:5'-3' DNA helicase activity"/>
    <property type="evidence" value="ECO:0007669"/>
    <property type="project" value="UniProtKB-EC"/>
</dbReference>
<keyword evidence="12" id="KW-0934">Plastid</keyword>
<dbReference type="InterPro" id="IPR027417">
    <property type="entry name" value="P-loop_NTPase"/>
</dbReference>
<dbReference type="InterPro" id="IPR007694">
    <property type="entry name" value="DNA_helicase_DnaB-like_C"/>
</dbReference>
<sequence>MNSVYPKQFIPQNYLVEEILLGTMILYPNLSIHIKDTIKEDFFFLESHQIIYINLLENTNKRYNIMYLLYALQSKRLLKKIGGLRKVINVMRQSQIFINSSQISNYITKLVKILSFNYIKRLIVQYGYHIAKLGYISTLENEYLYKKIIFYFKFIEGEIIKNKNNNQNIVSLRELISIKLLKLKYPLIYKNNPERTNQNRIQFGLKNLDHITKGLPCGNLIVIAGRPSIGKTSFAIKIAYNTFFYQQANICMFSLEMSTKEILNKFLCASCEININKNNIMQLSTKNWKDIILICKKLIKNNIYINDKKNVNIEYIEHTTENLKKKQSLSLIIIDYLQLIESLINDNKKPNRSQELGYITRKLKLLAQLLKLPIIVLSQLNRNIEIRSNKEPILSDLKESGCIKYNNNIKLSIPNKYLNISSIKLLQVNSLAFNSSNSNIWQVNQSKSTQKHKQIKDIYLSIKIIIILAMNKSKLQLTSKHKYLSQESWKKVYLSTRYCKVNYQMSHDKHTNIITKQYIREIFVNKESKTYDINFNDTFHFLSKQIILHNSIEQDADIIIMLNNKEQQENQHKEKIIDIKVSKNRNGYTGYSEVLFVPEKMKFTEFTVST</sequence>
<comment type="catalytic activity">
    <reaction evidence="10">
        <text>ATP + H2O = ADP + phosphate + H(+)</text>
        <dbReference type="Rhea" id="RHEA:13065"/>
        <dbReference type="ChEBI" id="CHEBI:15377"/>
        <dbReference type="ChEBI" id="CHEBI:15378"/>
        <dbReference type="ChEBI" id="CHEBI:30616"/>
        <dbReference type="ChEBI" id="CHEBI:43474"/>
        <dbReference type="ChEBI" id="CHEBI:456216"/>
        <dbReference type="EC" id="5.6.2.3"/>
    </reaction>
</comment>